<gene>
    <name evidence="1" type="ORF">L2E82_32047</name>
</gene>
<sequence>MTGTGLCIGHDGGQRCQKPGYNKCVESRTVDCKAHEGERRCQHLDCTKSEGRTEYCIMHDGVETHRGVVKPLGANRNGVVHDLAADDLLLNQVDCWRGERSCEPPEDGMRGWPVRCVKSRGESGYRTSKIVDGFGGQTRIIDKVNCGGWSPLLEKVVVVADVKRRSV</sequence>
<evidence type="ECO:0000313" key="1">
    <source>
        <dbReference type="EMBL" id="KAI3721044.1"/>
    </source>
</evidence>
<keyword evidence="2" id="KW-1185">Reference proteome</keyword>
<protein>
    <submittedName>
        <fullName evidence="1">Uncharacterized protein</fullName>
    </submittedName>
</protein>
<dbReference type="Proteomes" id="UP001055811">
    <property type="component" value="Linkage Group LG06"/>
</dbReference>
<comment type="caution">
    <text evidence="1">The sequence shown here is derived from an EMBL/GenBank/DDBJ whole genome shotgun (WGS) entry which is preliminary data.</text>
</comment>
<organism evidence="1 2">
    <name type="scientific">Cichorium intybus</name>
    <name type="common">Chicory</name>
    <dbReference type="NCBI Taxonomy" id="13427"/>
    <lineage>
        <taxon>Eukaryota</taxon>
        <taxon>Viridiplantae</taxon>
        <taxon>Streptophyta</taxon>
        <taxon>Embryophyta</taxon>
        <taxon>Tracheophyta</taxon>
        <taxon>Spermatophyta</taxon>
        <taxon>Magnoliopsida</taxon>
        <taxon>eudicotyledons</taxon>
        <taxon>Gunneridae</taxon>
        <taxon>Pentapetalae</taxon>
        <taxon>asterids</taxon>
        <taxon>campanulids</taxon>
        <taxon>Asterales</taxon>
        <taxon>Asteraceae</taxon>
        <taxon>Cichorioideae</taxon>
        <taxon>Cichorieae</taxon>
        <taxon>Cichoriinae</taxon>
        <taxon>Cichorium</taxon>
    </lineage>
</organism>
<name>A0ACB9BGI6_CICIN</name>
<evidence type="ECO:0000313" key="2">
    <source>
        <dbReference type="Proteomes" id="UP001055811"/>
    </source>
</evidence>
<accession>A0ACB9BGI6</accession>
<reference evidence="1 2" key="2">
    <citation type="journal article" date="2022" name="Mol. Ecol. Resour.">
        <title>The genomes of chicory, endive, great burdock and yacon provide insights into Asteraceae paleo-polyploidization history and plant inulin production.</title>
        <authorList>
            <person name="Fan W."/>
            <person name="Wang S."/>
            <person name="Wang H."/>
            <person name="Wang A."/>
            <person name="Jiang F."/>
            <person name="Liu H."/>
            <person name="Zhao H."/>
            <person name="Xu D."/>
            <person name="Zhang Y."/>
        </authorList>
    </citation>
    <scope>NUCLEOTIDE SEQUENCE [LARGE SCALE GENOMIC DNA]</scope>
    <source>
        <strain evidence="2">cv. Punajuju</strain>
        <tissue evidence="1">Leaves</tissue>
    </source>
</reference>
<dbReference type="EMBL" id="CM042014">
    <property type="protein sequence ID" value="KAI3721044.1"/>
    <property type="molecule type" value="Genomic_DNA"/>
</dbReference>
<reference evidence="2" key="1">
    <citation type="journal article" date="2022" name="Mol. Ecol. Resour.">
        <title>The genomes of chicory, endive, great burdock and yacon provide insights into Asteraceae palaeo-polyploidization history and plant inulin production.</title>
        <authorList>
            <person name="Fan W."/>
            <person name="Wang S."/>
            <person name="Wang H."/>
            <person name="Wang A."/>
            <person name="Jiang F."/>
            <person name="Liu H."/>
            <person name="Zhao H."/>
            <person name="Xu D."/>
            <person name="Zhang Y."/>
        </authorList>
    </citation>
    <scope>NUCLEOTIDE SEQUENCE [LARGE SCALE GENOMIC DNA]</scope>
    <source>
        <strain evidence="2">cv. Punajuju</strain>
    </source>
</reference>
<proteinExistence type="predicted"/>